<protein>
    <submittedName>
        <fullName evidence="4">Uncharacterized protein</fullName>
    </submittedName>
</protein>
<name>A0A482TC28_9EURY</name>
<dbReference type="Proteomes" id="UP000294028">
    <property type="component" value="Unassembled WGS sequence"/>
</dbReference>
<feature type="domain" description="DUF7551" evidence="2">
    <location>
        <begin position="117"/>
        <end position="299"/>
    </location>
</feature>
<reference evidence="4 5" key="1">
    <citation type="submission" date="2018-12" db="EMBL/GenBank/DDBJ databases">
        <title>Genome analysis provides insights into bioremediation potentialities of Halogeometricum borinquense strain N11.</title>
        <authorList>
            <person name="Najjari A."/>
            <person name="Youssef N."/>
            <person name="Fhoula I."/>
            <person name="Ben Dhia O."/>
            <person name="Mahjoubi M."/>
            <person name="Ouzari H.I."/>
            <person name="Cherif A."/>
        </authorList>
    </citation>
    <scope>NUCLEOTIDE SEQUENCE [LARGE SCALE GENOMIC DNA]</scope>
    <source>
        <strain evidence="4 5">N11</strain>
    </source>
</reference>
<evidence type="ECO:0000259" key="2">
    <source>
        <dbReference type="Pfam" id="PF24420"/>
    </source>
</evidence>
<proteinExistence type="predicted"/>
<organism evidence="4 5">
    <name type="scientific">Halogeometricum borinquense</name>
    <dbReference type="NCBI Taxonomy" id="60847"/>
    <lineage>
        <taxon>Archaea</taxon>
        <taxon>Methanobacteriati</taxon>
        <taxon>Methanobacteriota</taxon>
        <taxon>Stenosarchaea group</taxon>
        <taxon>Halobacteria</taxon>
        <taxon>Halobacteriales</taxon>
        <taxon>Haloferacaceae</taxon>
        <taxon>Halogeometricum</taxon>
    </lineage>
</organism>
<dbReference type="EMBL" id="RZHH01000002">
    <property type="protein sequence ID" value="RYJ14282.1"/>
    <property type="molecule type" value="Genomic_DNA"/>
</dbReference>
<evidence type="ECO:0000259" key="3">
    <source>
        <dbReference type="Pfam" id="PF24422"/>
    </source>
</evidence>
<dbReference type="RefSeq" id="WP_129784644.1">
    <property type="nucleotide sequence ID" value="NZ_RZHH01000002.1"/>
</dbReference>
<feature type="compositionally biased region" description="Acidic residues" evidence="1">
    <location>
        <begin position="84"/>
        <end position="93"/>
    </location>
</feature>
<feature type="region of interest" description="Disordered" evidence="1">
    <location>
        <begin position="84"/>
        <end position="112"/>
    </location>
</feature>
<dbReference type="AlphaFoldDB" id="A0A482TC28"/>
<dbReference type="InterPro" id="IPR055973">
    <property type="entry name" value="DUF7551"/>
</dbReference>
<sequence>MVGTTLIELRNHIEALASDDGSYYLVCGRTGERPIPTSGLRFERRVIAQSAARAAEQYRTALRRYDSRLPYRDLIVCQDAEPIIESDSQEEQPPDATQWSLSEPVLSGPTPDGDRQLVEFCHSVAAAVFETLCDDGYRSVETAVMDEYLELAETVSDPDDLCLCLLESMAIELDTQLTQTEQANVLSRAAARLPSPEPADDPVAATFARLQRLGLLGAYTQSPWSIDFDEGVRSVVVEVSEYALSARDGRLPVLPVVLDLSRRQLDWSLSALRIAEVETGWQVTLVLERDANVEYSANVPILSGA</sequence>
<accession>A0A482TC28</accession>
<dbReference type="Pfam" id="PF24420">
    <property type="entry name" value="DUF7551"/>
    <property type="match status" value="1"/>
</dbReference>
<evidence type="ECO:0000256" key="1">
    <source>
        <dbReference type="SAM" id="MobiDB-lite"/>
    </source>
</evidence>
<dbReference type="Pfam" id="PF24422">
    <property type="entry name" value="DUF7552"/>
    <property type="match status" value="1"/>
</dbReference>
<evidence type="ECO:0000313" key="4">
    <source>
        <dbReference type="EMBL" id="RYJ14282.1"/>
    </source>
</evidence>
<gene>
    <name evidence="4" type="ORF">ELS19_10115</name>
</gene>
<dbReference type="InterPro" id="IPR055974">
    <property type="entry name" value="DUF7552"/>
</dbReference>
<comment type="caution">
    <text evidence="4">The sequence shown here is derived from an EMBL/GenBank/DDBJ whole genome shotgun (WGS) entry which is preliminary data.</text>
</comment>
<evidence type="ECO:0000313" key="5">
    <source>
        <dbReference type="Proteomes" id="UP000294028"/>
    </source>
</evidence>
<feature type="domain" description="DUF7552" evidence="3">
    <location>
        <begin position="5"/>
        <end position="79"/>
    </location>
</feature>